<proteinExistence type="inferred from homology"/>
<gene>
    <name evidence="6" type="ORF">ADK41_31010</name>
</gene>
<sequence length="390" mass="42721">MRFGCFISPLHPPGEDPNLLLRRDIAFAELADDLNFDEFWVGEHHSAGWGTITSPELFIAAAAERTRRIVFATGVMTLPYHHPFMAAERAMQLDQLTRGRFILGVGAGSVVSDMHMLGISVADTRRMTAQSLEVILPLLRGEVVSATEDWFELHDARLQLRSFTASGVEVAVASALSPFGMRLAGTQGISPLSYVAPPWGAPRAGHGLALDRLAEQWRHYEEAAASAGRTADRADWRLLLPVHVSTSREQALEELYEGWLYQREHLWVRTMGMPMATSGVGARKAFEYTVDAGGIIAGSPADCVAAIHRLQESSEGFGCLLLSLMDWAAPEQVHRSLDLFARHVAPVFRHSAVGTTASNTWAAAHKDTFQQANSRARDAAVRETTAVRAD</sequence>
<comment type="caution">
    <text evidence="6">The sequence shown here is derived from an EMBL/GenBank/DDBJ whole genome shotgun (WGS) entry which is preliminary data.</text>
</comment>
<comment type="similarity">
    <text evidence="1">Belongs to the bacterial luciferase oxidoreductase family.</text>
</comment>
<dbReference type="GO" id="GO:0004497">
    <property type="term" value="F:monooxygenase activity"/>
    <property type="evidence" value="ECO:0007669"/>
    <property type="project" value="UniProtKB-KW"/>
</dbReference>
<keyword evidence="4 6" id="KW-0503">Monooxygenase</keyword>
<evidence type="ECO:0000313" key="6">
    <source>
        <dbReference type="EMBL" id="KOT31433.1"/>
    </source>
</evidence>
<evidence type="ECO:0000259" key="5">
    <source>
        <dbReference type="Pfam" id="PF00296"/>
    </source>
</evidence>
<dbReference type="InterPro" id="IPR050766">
    <property type="entry name" value="Bact_Lucif_Oxidored"/>
</dbReference>
<dbReference type="AlphaFoldDB" id="A0A0M8QKW5"/>
<name>A0A0M8QKW5_9ACTN</name>
<dbReference type="OrthoDB" id="7903015at2"/>
<evidence type="ECO:0000256" key="2">
    <source>
        <dbReference type="ARBA" id="ARBA00022630"/>
    </source>
</evidence>
<dbReference type="InterPro" id="IPR036661">
    <property type="entry name" value="Luciferase-like_sf"/>
</dbReference>
<dbReference type="GO" id="GO:0016705">
    <property type="term" value="F:oxidoreductase activity, acting on paired donors, with incorporation or reduction of molecular oxygen"/>
    <property type="evidence" value="ECO:0007669"/>
    <property type="project" value="InterPro"/>
</dbReference>
<keyword evidence="3" id="KW-0560">Oxidoreductase</keyword>
<dbReference type="PATRIC" id="fig|36816.3.peg.6725"/>
<reference evidence="6 7" key="1">
    <citation type="submission" date="2015-07" db="EMBL/GenBank/DDBJ databases">
        <authorList>
            <person name="Noorani M."/>
        </authorList>
    </citation>
    <scope>NUCLEOTIDE SEQUENCE [LARGE SCALE GENOMIC DNA]</scope>
    <source>
        <strain evidence="6 7">NRRL B-24567</strain>
    </source>
</reference>
<dbReference type="Gene3D" id="3.20.20.30">
    <property type="entry name" value="Luciferase-like domain"/>
    <property type="match status" value="1"/>
</dbReference>
<dbReference type="PANTHER" id="PTHR30137:SF16">
    <property type="entry name" value="BLL0895 PROTEIN"/>
    <property type="match status" value="1"/>
</dbReference>
<keyword evidence="7" id="KW-1185">Reference proteome</keyword>
<evidence type="ECO:0000313" key="7">
    <source>
        <dbReference type="Proteomes" id="UP000037773"/>
    </source>
</evidence>
<keyword evidence="2" id="KW-0285">Flavoprotein</keyword>
<accession>A0A0M8QKW5</accession>
<dbReference type="PANTHER" id="PTHR30137">
    <property type="entry name" value="LUCIFERASE-LIKE MONOOXYGENASE"/>
    <property type="match status" value="1"/>
</dbReference>
<dbReference type="Pfam" id="PF00296">
    <property type="entry name" value="Bac_luciferase"/>
    <property type="match status" value="1"/>
</dbReference>
<feature type="domain" description="Luciferase-like" evidence="5">
    <location>
        <begin position="1"/>
        <end position="313"/>
    </location>
</feature>
<evidence type="ECO:0000256" key="4">
    <source>
        <dbReference type="ARBA" id="ARBA00023033"/>
    </source>
</evidence>
<organism evidence="6 7">
    <name type="scientific">Streptomyces caelestis</name>
    <dbReference type="NCBI Taxonomy" id="36816"/>
    <lineage>
        <taxon>Bacteria</taxon>
        <taxon>Bacillati</taxon>
        <taxon>Actinomycetota</taxon>
        <taxon>Actinomycetes</taxon>
        <taxon>Kitasatosporales</taxon>
        <taxon>Streptomycetaceae</taxon>
        <taxon>Streptomyces</taxon>
    </lineage>
</organism>
<evidence type="ECO:0000256" key="1">
    <source>
        <dbReference type="ARBA" id="ARBA00010426"/>
    </source>
</evidence>
<protein>
    <submittedName>
        <fullName evidence="6">Monooxygenase</fullName>
    </submittedName>
</protein>
<dbReference type="EMBL" id="LGCN01000235">
    <property type="protein sequence ID" value="KOT31433.1"/>
    <property type="molecule type" value="Genomic_DNA"/>
</dbReference>
<evidence type="ECO:0000256" key="3">
    <source>
        <dbReference type="ARBA" id="ARBA00023002"/>
    </source>
</evidence>
<dbReference type="GO" id="GO:0005829">
    <property type="term" value="C:cytosol"/>
    <property type="evidence" value="ECO:0007669"/>
    <property type="project" value="TreeGrafter"/>
</dbReference>
<dbReference type="SUPFAM" id="SSF51679">
    <property type="entry name" value="Bacterial luciferase-like"/>
    <property type="match status" value="1"/>
</dbReference>
<dbReference type="InterPro" id="IPR011251">
    <property type="entry name" value="Luciferase-like_dom"/>
</dbReference>
<dbReference type="Proteomes" id="UP000037773">
    <property type="component" value="Unassembled WGS sequence"/>
</dbReference>
<dbReference type="RefSeq" id="WP_037805276.1">
    <property type="nucleotide sequence ID" value="NZ_JBFBKA010000021.1"/>
</dbReference>